<evidence type="ECO:0000256" key="4">
    <source>
        <dbReference type="ARBA" id="ARBA00022692"/>
    </source>
</evidence>
<feature type="transmembrane region" description="Helical" evidence="10">
    <location>
        <begin position="375"/>
        <end position="398"/>
    </location>
</feature>
<comment type="caution">
    <text evidence="10">Lacks conserved residue(s) required for the propagation of feature annotation.</text>
</comment>
<evidence type="ECO:0000256" key="6">
    <source>
        <dbReference type="ARBA" id="ARBA00022989"/>
    </source>
</evidence>
<feature type="transmembrane region" description="Helical" evidence="10">
    <location>
        <begin position="198"/>
        <end position="224"/>
    </location>
</feature>
<feature type="transmembrane region" description="Helical" evidence="10">
    <location>
        <begin position="313"/>
        <end position="331"/>
    </location>
</feature>
<keyword evidence="8 10" id="KW-0675">Receptor</keyword>
<evidence type="ECO:0000256" key="3">
    <source>
        <dbReference type="ARBA" id="ARBA00022606"/>
    </source>
</evidence>
<feature type="transmembrane region" description="Helical" evidence="10">
    <location>
        <begin position="41"/>
        <end position="66"/>
    </location>
</feature>
<keyword evidence="6 10" id="KW-1133">Transmembrane helix</keyword>
<keyword evidence="3 10" id="KW-0716">Sensory transduction</keyword>
<proteinExistence type="inferred from homology"/>
<protein>
    <recommendedName>
        <fullName evidence="10">Odorant receptor</fullName>
    </recommendedName>
</protein>
<dbReference type="GO" id="GO:0007165">
    <property type="term" value="P:signal transduction"/>
    <property type="evidence" value="ECO:0007669"/>
    <property type="project" value="UniProtKB-KW"/>
</dbReference>
<name>A0ABD1EZ10_HYPHA</name>
<comment type="caution">
    <text evidence="11">The sequence shown here is derived from an EMBL/GenBank/DDBJ whole genome shotgun (WGS) entry which is preliminary data.</text>
</comment>
<dbReference type="Pfam" id="PF02949">
    <property type="entry name" value="7tm_6"/>
    <property type="match status" value="1"/>
</dbReference>
<evidence type="ECO:0000256" key="10">
    <source>
        <dbReference type="RuleBase" id="RU351113"/>
    </source>
</evidence>
<evidence type="ECO:0000256" key="8">
    <source>
        <dbReference type="ARBA" id="ARBA00023170"/>
    </source>
</evidence>
<dbReference type="PANTHER" id="PTHR21137:SF35">
    <property type="entry name" value="ODORANT RECEPTOR 19A-RELATED"/>
    <property type="match status" value="1"/>
</dbReference>
<evidence type="ECO:0000256" key="2">
    <source>
        <dbReference type="ARBA" id="ARBA00022475"/>
    </source>
</evidence>
<dbReference type="Proteomes" id="UP001566132">
    <property type="component" value="Unassembled WGS sequence"/>
</dbReference>
<dbReference type="EMBL" id="JBDJPC010000004">
    <property type="protein sequence ID" value="KAL1506274.1"/>
    <property type="molecule type" value="Genomic_DNA"/>
</dbReference>
<keyword evidence="5 10" id="KW-0552">Olfaction</keyword>
<sequence>MKTSLRSEFFKIPMKCAPLFGVFPGDILFPANKFTEKCYSIYSRACLVFLGIFLLTSYIQFVIIVFSDQIDYEELSRNFVIIPIFTVTMVRNILIQTPRFAEMIRKILRTERILENAHDKEIREICRSHSIELNRNIKIYLAMMIITEFSFISRPVLTPEIEIQINHNETLLVRELSLSLWLPFNQRDHFKGAYMFQIVYVIFVSCFETFGEFVLIAVIVFPIIQLKVLQHIFYNLEHYYMMMMKNHGFRTIDEAAFHTLKQCVDWHKEILNYVDEFNSLMSTCMFLDFIQSSLQIACVLIDMLTTKMVLMQFVAESGYLGILMFRLFLYYSYANDVIVMSQGLALAIYQSQWYEQSGQVKFMTFMLIMRNQKALNYKLGIFGYMSLNTYLSILHGAYSYVMLIYSVN</sequence>
<dbReference type="GO" id="GO:0005886">
    <property type="term" value="C:plasma membrane"/>
    <property type="evidence" value="ECO:0007669"/>
    <property type="project" value="UniProtKB-SubCell"/>
</dbReference>
<keyword evidence="7 10" id="KW-0472">Membrane</keyword>
<evidence type="ECO:0000256" key="9">
    <source>
        <dbReference type="ARBA" id="ARBA00023224"/>
    </source>
</evidence>
<keyword evidence="4 10" id="KW-0812">Transmembrane</keyword>
<dbReference type="InterPro" id="IPR004117">
    <property type="entry name" value="7tm6_olfct_rcpt"/>
</dbReference>
<evidence type="ECO:0000256" key="1">
    <source>
        <dbReference type="ARBA" id="ARBA00004651"/>
    </source>
</evidence>
<dbReference type="AlphaFoldDB" id="A0ABD1EZ10"/>
<gene>
    <name evidence="11" type="ORF">ABEB36_005666</name>
</gene>
<keyword evidence="2" id="KW-1003">Cell membrane</keyword>
<evidence type="ECO:0000256" key="5">
    <source>
        <dbReference type="ARBA" id="ARBA00022725"/>
    </source>
</evidence>
<reference evidence="11 12" key="1">
    <citation type="submission" date="2024-05" db="EMBL/GenBank/DDBJ databases">
        <title>Genetic variation in Jamaican populations of the coffee berry borer (Hypothenemus hampei).</title>
        <authorList>
            <person name="Errbii M."/>
            <person name="Myrie A."/>
        </authorList>
    </citation>
    <scope>NUCLEOTIDE SEQUENCE [LARGE SCALE GENOMIC DNA]</scope>
    <source>
        <strain evidence="11">JA-Hopewell-2020-01-JO</strain>
        <tissue evidence="11">Whole body</tissue>
    </source>
</reference>
<keyword evidence="9 10" id="KW-0807">Transducer</keyword>
<accession>A0ABD1EZ10</accession>
<evidence type="ECO:0000313" key="11">
    <source>
        <dbReference type="EMBL" id="KAL1506274.1"/>
    </source>
</evidence>
<comment type="subcellular location">
    <subcellularLocation>
        <location evidence="1 10">Cell membrane</location>
        <topology evidence="1 10">Multi-pass membrane protein</topology>
    </subcellularLocation>
</comment>
<dbReference type="GO" id="GO:0007608">
    <property type="term" value="P:sensory perception of smell"/>
    <property type="evidence" value="ECO:0007669"/>
    <property type="project" value="UniProtKB-KW"/>
</dbReference>
<evidence type="ECO:0000256" key="7">
    <source>
        <dbReference type="ARBA" id="ARBA00023136"/>
    </source>
</evidence>
<keyword evidence="12" id="KW-1185">Reference proteome</keyword>
<evidence type="ECO:0000313" key="12">
    <source>
        <dbReference type="Proteomes" id="UP001566132"/>
    </source>
</evidence>
<comment type="similarity">
    <text evidence="10">Belongs to the insect chemoreceptor superfamily. Heteromeric odorant receptor channel (TC 1.A.69) family.</text>
</comment>
<feature type="transmembrane region" description="Helical" evidence="10">
    <location>
        <begin position="78"/>
        <end position="95"/>
    </location>
</feature>
<organism evidence="11 12">
    <name type="scientific">Hypothenemus hampei</name>
    <name type="common">Coffee berry borer</name>
    <dbReference type="NCBI Taxonomy" id="57062"/>
    <lineage>
        <taxon>Eukaryota</taxon>
        <taxon>Metazoa</taxon>
        <taxon>Ecdysozoa</taxon>
        <taxon>Arthropoda</taxon>
        <taxon>Hexapoda</taxon>
        <taxon>Insecta</taxon>
        <taxon>Pterygota</taxon>
        <taxon>Neoptera</taxon>
        <taxon>Endopterygota</taxon>
        <taxon>Coleoptera</taxon>
        <taxon>Polyphaga</taxon>
        <taxon>Cucujiformia</taxon>
        <taxon>Curculionidae</taxon>
        <taxon>Scolytinae</taxon>
        <taxon>Hypothenemus</taxon>
    </lineage>
</organism>
<dbReference type="PANTHER" id="PTHR21137">
    <property type="entry name" value="ODORANT RECEPTOR"/>
    <property type="match status" value="1"/>
</dbReference>